<evidence type="ECO:0000313" key="5">
    <source>
        <dbReference type="Proteomes" id="UP000217881"/>
    </source>
</evidence>
<evidence type="ECO:0000313" key="2">
    <source>
        <dbReference type="EMBL" id="PCC50915.1"/>
    </source>
</evidence>
<accession>A0A2A3ZHR9</accession>
<gene>
    <name evidence="3" type="ORF">CIK59_03035</name>
    <name evidence="2" type="ORF">CIK62_04290</name>
</gene>
<dbReference type="EMBL" id="NRGO01000005">
    <property type="protein sequence ID" value="PCC50915.1"/>
    <property type="molecule type" value="Genomic_DNA"/>
</dbReference>
<evidence type="ECO:0000313" key="3">
    <source>
        <dbReference type="EMBL" id="PCC54959.1"/>
    </source>
</evidence>
<dbReference type="SUPFAM" id="SSF46785">
    <property type="entry name" value="Winged helix' DNA-binding domain"/>
    <property type="match status" value="1"/>
</dbReference>
<dbReference type="InterPro" id="IPR036388">
    <property type="entry name" value="WH-like_DNA-bd_sf"/>
</dbReference>
<evidence type="ECO:0000259" key="1">
    <source>
        <dbReference type="Pfam" id="PF03551"/>
    </source>
</evidence>
<dbReference type="InterPro" id="IPR005149">
    <property type="entry name" value="Tscrpt_reg_PadR_N"/>
</dbReference>
<organism evidence="2 4">
    <name type="scientific">Brevibacterium aurantiacum</name>
    <dbReference type="NCBI Taxonomy" id="273384"/>
    <lineage>
        <taxon>Bacteria</taxon>
        <taxon>Bacillati</taxon>
        <taxon>Actinomycetota</taxon>
        <taxon>Actinomycetes</taxon>
        <taxon>Micrococcales</taxon>
        <taxon>Brevibacteriaceae</taxon>
        <taxon>Brevibacterium</taxon>
    </lineage>
</organism>
<comment type="caution">
    <text evidence="2">The sequence shown here is derived from an EMBL/GenBank/DDBJ whole genome shotgun (WGS) entry which is preliminary data.</text>
</comment>
<feature type="domain" description="Transcription regulator PadR N-terminal" evidence="1">
    <location>
        <begin position="33"/>
        <end position="106"/>
    </location>
</feature>
<sequence>MAPRRPNEDEEWLDARIESWVETYKKSMLTPAILALIAEHQPAGIATITDALTQRTGWQITERGLYRNVKRLQDSGFIANTDVNAPRTGAKRKELSLTKIGKEFLAGITDNFIELPDK</sequence>
<dbReference type="Proteomes" id="UP000217881">
    <property type="component" value="Unassembled WGS sequence"/>
</dbReference>
<protein>
    <recommendedName>
        <fullName evidence="1">Transcription regulator PadR N-terminal domain-containing protein</fullName>
    </recommendedName>
</protein>
<dbReference type="EMBL" id="NRHA01000006">
    <property type="protein sequence ID" value="PCC54959.1"/>
    <property type="molecule type" value="Genomic_DNA"/>
</dbReference>
<dbReference type="InterPro" id="IPR036390">
    <property type="entry name" value="WH_DNA-bd_sf"/>
</dbReference>
<proteinExistence type="predicted"/>
<dbReference type="Gene3D" id="1.10.10.10">
    <property type="entry name" value="Winged helix-like DNA-binding domain superfamily/Winged helix DNA-binding domain"/>
    <property type="match status" value="1"/>
</dbReference>
<name>A0A2A3ZHR9_BREAU</name>
<evidence type="ECO:0000313" key="4">
    <source>
        <dbReference type="Proteomes" id="UP000217720"/>
    </source>
</evidence>
<reference evidence="4 5" key="1">
    <citation type="journal article" date="2017" name="Elife">
        <title>Extensive horizontal gene transfer in cheese-associated bacteria.</title>
        <authorList>
            <person name="Bonham K.S."/>
            <person name="Wolfe B.E."/>
            <person name="Dutton R.J."/>
        </authorList>
    </citation>
    <scope>NUCLEOTIDE SEQUENCE [LARGE SCALE GENOMIC DNA]</scope>
    <source>
        <strain evidence="3 5">738_8</strain>
        <strain evidence="2 4">900_6</strain>
    </source>
</reference>
<dbReference type="Pfam" id="PF03551">
    <property type="entry name" value="PadR"/>
    <property type="match status" value="1"/>
</dbReference>
<dbReference type="AlphaFoldDB" id="A0A2A3ZHR9"/>
<dbReference type="Proteomes" id="UP000217720">
    <property type="component" value="Unassembled WGS sequence"/>
</dbReference>
<dbReference type="RefSeq" id="WP_096145736.1">
    <property type="nucleotide sequence ID" value="NZ_NRGO01000005.1"/>
</dbReference>